<feature type="region of interest" description="Disordered" evidence="1">
    <location>
        <begin position="1"/>
        <end position="24"/>
    </location>
</feature>
<dbReference type="PANTHER" id="PTHR33327:SF3">
    <property type="entry name" value="RNA-DIRECTED DNA POLYMERASE"/>
    <property type="match status" value="1"/>
</dbReference>
<reference evidence="3" key="2">
    <citation type="journal article" date="2023" name="Commun. Biol.">
        <title>Intrasexual cuticular hydrocarbon dimorphism in a wasp sheds light on hydrocarbon biosynthesis genes in Hymenoptera.</title>
        <authorList>
            <person name="Moris V.C."/>
            <person name="Podsiadlowski L."/>
            <person name="Martin S."/>
            <person name="Oeyen J.P."/>
            <person name="Donath A."/>
            <person name="Petersen M."/>
            <person name="Wilbrandt J."/>
            <person name="Misof B."/>
            <person name="Liedtke D."/>
            <person name="Thamm M."/>
            <person name="Scheiner R."/>
            <person name="Schmitt T."/>
            <person name="Niehuis O."/>
        </authorList>
    </citation>
    <scope>NUCLEOTIDE SEQUENCE</scope>
    <source>
        <strain evidence="3">GBR_01_08_01A</strain>
    </source>
</reference>
<feature type="domain" description="DUF7041" evidence="2">
    <location>
        <begin position="68"/>
        <end position="149"/>
    </location>
</feature>
<reference evidence="3" key="1">
    <citation type="submission" date="2021-08" db="EMBL/GenBank/DDBJ databases">
        <authorList>
            <person name="Misof B."/>
            <person name="Oliver O."/>
            <person name="Podsiadlowski L."/>
            <person name="Donath A."/>
            <person name="Peters R."/>
            <person name="Mayer C."/>
            <person name="Rust J."/>
            <person name="Gunkel S."/>
            <person name="Lesny P."/>
            <person name="Martin S."/>
            <person name="Oeyen J.P."/>
            <person name="Petersen M."/>
            <person name="Panagiotis P."/>
            <person name="Wilbrandt J."/>
            <person name="Tanja T."/>
        </authorList>
    </citation>
    <scope>NUCLEOTIDE SEQUENCE</scope>
    <source>
        <strain evidence="3">GBR_01_08_01A</strain>
        <tissue evidence="3">Thorax + abdomen</tissue>
    </source>
</reference>
<evidence type="ECO:0000256" key="1">
    <source>
        <dbReference type="SAM" id="MobiDB-lite"/>
    </source>
</evidence>
<evidence type="ECO:0000313" key="3">
    <source>
        <dbReference type="EMBL" id="KAK2578226.1"/>
    </source>
</evidence>
<dbReference type="InterPro" id="IPR055469">
    <property type="entry name" value="DUF7041"/>
</dbReference>
<proteinExistence type="predicted"/>
<comment type="caution">
    <text evidence="3">The sequence shown here is derived from an EMBL/GenBank/DDBJ whole genome shotgun (WGS) entry which is preliminary data.</text>
</comment>
<dbReference type="Proteomes" id="UP001258017">
    <property type="component" value="Unassembled WGS sequence"/>
</dbReference>
<keyword evidence="4" id="KW-1185">Reference proteome</keyword>
<protein>
    <recommendedName>
        <fullName evidence="2">DUF7041 domain-containing protein</fullName>
    </recommendedName>
</protein>
<name>A0AAD9RFS0_9HYME</name>
<dbReference type="AlphaFoldDB" id="A0AAD9RFS0"/>
<organism evidence="3 4">
    <name type="scientific">Odynerus spinipes</name>
    <dbReference type="NCBI Taxonomy" id="1348599"/>
    <lineage>
        <taxon>Eukaryota</taxon>
        <taxon>Metazoa</taxon>
        <taxon>Ecdysozoa</taxon>
        <taxon>Arthropoda</taxon>
        <taxon>Hexapoda</taxon>
        <taxon>Insecta</taxon>
        <taxon>Pterygota</taxon>
        <taxon>Neoptera</taxon>
        <taxon>Endopterygota</taxon>
        <taxon>Hymenoptera</taxon>
        <taxon>Apocrita</taxon>
        <taxon>Aculeata</taxon>
        <taxon>Vespoidea</taxon>
        <taxon>Vespidae</taxon>
        <taxon>Eumeninae</taxon>
        <taxon>Odynerus</taxon>
    </lineage>
</organism>
<evidence type="ECO:0000259" key="2">
    <source>
        <dbReference type="Pfam" id="PF23055"/>
    </source>
</evidence>
<gene>
    <name evidence="3" type="ORF">KPH14_009771</name>
</gene>
<dbReference type="Pfam" id="PF23055">
    <property type="entry name" value="DUF7041"/>
    <property type="match status" value="1"/>
</dbReference>
<evidence type="ECO:0000313" key="4">
    <source>
        <dbReference type="Proteomes" id="UP001258017"/>
    </source>
</evidence>
<sequence>MFKSPPPEKATASGDQQEATEHLKQRLIEVQKQVDALRNNDPGGSPQVTLHDNDQREIAAVANFKLIPFWKNKSHIWFIQIEAEFETKNIRSDNTKYNAVITALDEVALEEVSDIIGTPPAQDKYNNLKQSLIKRFTDYTSRQLHKLLNELELGDKKPS</sequence>
<dbReference type="PANTHER" id="PTHR33327">
    <property type="entry name" value="ENDONUCLEASE"/>
    <property type="match status" value="1"/>
</dbReference>
<accession>A0AAD9RFS0</accession>
<dbReference type="EMBL" id="JAIFRP010000511">
    <property type="protein sequence ID" value="KAK2578226.1"/>
    <property type="molecule type" value="Genomic_DNA"/>
</dbReference>